<evidence type="ECO:0000313" key="2">
    <source>
        <dbReference type="EMBL" id="XDJ55699.1"/>
    </source>
</evidence>
<evidence type="ECO:0008006" key="3">
    <source>
        <dbReference type="Google" id="ProtNLM"/>
    </source>
</evidence>
<proteinExistence type="predicted"/>
<dbReference type="EMBL" id="CP158257">
    <property type="protein sequence ID" value="XDJ55699.1"/>
    <property type="molecule type" value="Genomic_DNA"/>
</dbReference>
<sequence>MKIKSITNQHRRDFTAVYECQHCGHEQKGDGYDDAYFHEKVIPAMKCASCGKDGNEVTSVPSVPAHAVL</sequence>
<organism evidence="2">
    <name type="scientific">Castellaniella ginsengisoli</name>
    <dbReference type="NCBI Taxonomy" id="546114"/>
    <lineage>
        <taxon>Bacteria</taxon>
        <taxon>Pseudomonadati</taxon>
        <taxon>Pseudomonadota</taxon>
        <taxon>Betaproteobacteria</taxon>
        <taxon>Burkholderiales</taxon>
        <taxon>Alcaligenaceae</taxon>
        <taxon>Castellaniella</taxon>
    </lineage>
</organism>
<dbReference type="EMBL" id="CP158253">
    <property type="protein sequence ID" value="XDJ45078.1"/>
    <property type="molecule type" value="Genomic_DNA"/>
</dbReference>
<dbReference type="RefSeq" id="WP_368647779.1">
    <property type="nucleotide sequence ID" value="NZ_CP158253.1"/>
</dbReference>
<dbReference type="GeneID" id="93065963"/>
<accession>A0AB39DLD2</accession>
<dbReference type="KEGG" id="cgin:ABRZ00_00475"/>
<protein>
    <recommendedName>
        <fullName evidence="3">Zinc ribbon domain-containing protein</fullName>
    </recommendedName>
</protein>
<evidence type="ECO:0000313" key="1">
    <source>
        <dbReference type="EMBL" id="XDJ45078.1"/>
    </source>
</evidence>
<gene>
    <name evidence="2" type="ORF">ABRZ00_00475</name>
    <name evidence="1" type="ORF">ABRZ02_01915</name>
</gene>
<dbReference type="AlphaFoldDB" id="A0AB39DLD2"/>
<reference evidence="2" key="1">
    <citation type="submission" date="2024-05" db="EMBL/GenBank/DDBJ databases">
        <authorList>
            <person name="Luo Y.-C."/>
            <person name="Nicholds J."/>
            <person name="Mortimer T."/>
            <person name="Maboni G."/>
        </authorList>
    </citation>
    <scope>NUCLEOTIDE SEQUENCE</scope>
    <source>
        <strain evidence="2">150221</strain>
        <strain evidence="1">153271</strain>
    </source>
</reference>
<name>A0AB39DLD2_9BURK</name>